<proteinExistence type="predicted"/>
<name>A0A4Q0M2A3_9SPHI</name>
<dbReference type="Pfam" id="PF00144">
    <property type="entry name" value="Beta-lactamase"/>
    <property type="match status" value="1"/>
</dbReference>
<dbReference type="Gene3D" id="3.40.710.10">
    <property type="entry name" value="DD-peptidase/beta-lactamase superfamily"/>
    <property type="match status" value="1"/>
</dbReference>
<dbReference type="SUPFAM" id="SSF56601">
    <property type="entry name" value="beta-lactamase/transpeptidase-like"/>
    <property type="match status" value="1"/>
</dbReference>
<dbReference type="InterPro" id="IPR050491">
    <property type="entry name" value="AmpC-like"/>
</dbReference>
<accession>A0A4Q0M2A3</accession>
<dbReference type="AlphaFoldDB" id="A0A4Q0M2A3"/>
<reference evidence="2 3" key="1">
    <citation type="submission" date="2018-12" db="EMBL/GenBank/DDBJ databases">
        <title>The Draft Genome Sequence of the Soil Bacterium Pedobacter tournemirensis R1.</title>
        <authorList>
            <person name="He J."/>
        </authorList>
    </citation>
    <scope>NUCLEOTIDE SEQUENCE [LARGE SCALE GENOMIC DNA]</scope>
    <source>
        <strain evidence="2 3">R1</strain>
    </source>
</reference>
<dbReference type="PANTHER" id="PTHR46825">
    <property type="entry name" value="D-ALANYL-D-ALANINE-CARBOXYPEPTIDASE/ENDOPEPTIDASE AMPH"/>
    <property type="match status" value="1"/>
</dbReference>
<dbReference type="InterPro" id="IPR012338">
    <property type="entry name" value="Beta-lactam/transpept-like"/>
</dbReference>
<dbReference type="PANTHER" id="PTHR46825:SF9">
    <property type="entry name" value="BETA-LACTAMASE-RELATED DOMAIN-CONTAINING PROTEIN"/>
    <property type="match status" value="1"/>
</dbReference>
<feature type="non-terminal residue" evidence="2">
    <location>
        <position position="1"/>
    </location>
</feature>
<dbReference type="GO" id="GO:0016787">
    <property type="term" value="F:hydrolase activity"/>
    <property type="evidence" value="ECO:0007669"/>
    <property type="project" value="UniProtKB-KW"/>
</dbReference>
<keyword evidence="2" id="KW-0378">Hydrolase</keyword>
<evidence type="ECO:0000313" key="3">
    <source>
        <dbReference type="Proteomes" id="UP000290848"/>
    </source>
</evidence>
<evidence type="ECO:0000313" key="2">
    <source>
        <dbReference type="EMBL" id="RXF66958.1"/>
    </source>
</evidence>
<sequence length="403" mass="45589">SLYSNAGYNILGSTIKEVSREDYARYVHRYILSPLGMTNSGFAMDRLRKRTKIYAYGKEFKEYELRDIASGGLYMDINDFTKYAMALLSAYRGEPSKVIGQKTIREMFSLQNAGIPLETNKKGLGWFMFKNDSTFAMYHAGSAGFAHSKLLLLPSKNAAVVVMTNTAEGGHAAEEFCFNLLPRFGLSITDLFPAPITGTIHQLQHIVSLPDSVLEKHAGNYGESGSYSAIRLKDHYLELRNGDNQYLLKPLTANEFAPYRIHGKDTVEAKDNSRYFFKDIKGYHVLIQRIGQREYNRGYRMDPVDTALLRKKIGLYEHFGYQMLIGDSKFKSIEIYLSNDGVLMCRLKTMGSSSEIPLDMFDQDCALTCGLNSGFGGFNVHFKQDGKYRIIDFAGITFRKEID</sequence>
<gene>
    <name evidence="2" type="ORF">EKH83_21265</name>
</gene>
<protein>
    <submittedName>
        <fullName evidence="2">Class A beta-lactamase-related serine hydrolase</fullName>
    </submittedName>
</protein>
<organism evidence="2 3">
    <name type="scientific">Arcticibacter tournemirensis</name>
    <dbReference type="NCBI Taxonomy" id="699437"/>
    <lineage>
        <taxon>Bacteria</taxon>
        <taxon>Pseudomonadati</taxon>
        <taxon>Bacteroidota</taxon>
        <taxon>Sphingobacteriia</taxon>
        <taxon>Sphingobacteriales</taxon>
        <taxon>Sphingobacteriaceae</taxon>
        <taxon>Arcticibacter</taxon>
    </lineage>
</organism>
<feature type="domain" description="Beta-lactamase-related" evidence="1">
    <location>
        <begin position="2"/>
        <end position="170"/>
    </location>
</feature>
<dbReference type="Proteomes" id="UP000290848">
    <property type="component" value="Unassembled WGS sequence"/>
</dbReference>
<comment type="caution">
    <text evidence="2">The sequence shown here is derived from an EMBL/GenBank/DDBJ whole genome shotgun (WGS) entry which is preliminary data.</text>
</comment>
<evidence type="ECO:0000259" key="1">
    <source>
        <dbReference type="Pfam" id="PF00144"/>
    </source>
</evidence>
<dbReference type="EMBL" id="RXOC01000025">
    <property type="protein sequence ID" value="RXF66958.1"/>
    <property type="molecule type" value="Genomic_DNA"/>
</dbReference>
<dbReference type="RefSeq" id="WP_161973497.1">
    <property type="nucleotide sequence ID" value="NZ_RXOC01000025.1"/>
</dbReference>
<dbReference type="InterPro" id="IPR001466">
    <property type="entry name" value="Beta-lactam-related"/>
</dbReference>